<dbReference type="Proteomes" id="UP000783686">
    <property type="component" value="Unassembled WGS sequence"/>
</dbReference>
<organism evidence="4 5">
    <name type="scientific">Bursaphelenchus okinawaensis</name>
    <dbReference type="NCBI Taxonomy" id="465554"/>
    <lineage>
        <taxon>Eukaryota</taxon>
        <taxon>Metazoa</taxon>
        <taxon>Ecdysozoa</taxon>
        <taxon>Nematoda</taxon>
        <taxon>Chromadorea</taxon>
        <taxon>Rhabditida</taxon>
        <taxon>Tylenchina</taxon>
        <taxon>Tylenchomorpha</taxon>
        <taxon>Aphelenchoidea</taxon>
        <taxon>Aphelenchoididae</taxon>
        <taxon>Bursaphelenchus</taxon>
    </lineage>
</organism>
<keyword evidence="3" id="KW-0072">Autophagy</keyword>
<dbReference type="OrthoDB" id="10259639at2759"/>
<keyword evidence="5" id="KW-1185">Reference proteome</keyword>
<evidence type="ECO:0000256" key="1">
    <source>
        <dbReference type="ARBA" id="ARBA00007130"/>
    </source>
</evidence>
<comment type="caution">
    <text evidence="4">The sequence shown here is derived from an EMBL/GenBank/DDBJ whole genome shotgun (WGS) entry which is preliminary data.</text>
</comment>
<evidence type="ECO:0000313" key="4">
    <source>
        <dbReference type="EMBL" id="CAD5220200.1"/>
    </source>
</evidence>
<dbReference type="GO" id="GO:1990316">
    <property type="term" value="C:Atg1/ULK1 kinase complex"/>
    <property type="evidence" value="ECO:0007669"/>
    <property type="project" value="TreeGrafter"/>
</dbReference>
<evidence type="ECO:0000313" key="5">
    <source>
        <dbReference type="Proteomes" id="UP000614601"/>
    </source>
</evidence>
<dbReference type="Proteomes" id="UP000614601">
    <property type="component" value="Unassembled WGS sequence"/>
</dbReference>
<comment type="similarity">
    <text evidence="1">Belongs to the ATG101 family.</text>
</comment>
<dbReference type="Pfam" id="PF07855">
    <property type="entry name" value="ATG101"/>
    <property type="match status" value="1"/>
</dbReference>
<gene>
    <name evidence="4" type="ORF">BOKJ2_LOCUS8825</name>
</gene>
<dbReference type="EMBL" id="CAJFDH010000004">
    <property type="protein sequence ID" value="CAD5220200.1"/>
    <property type="molecule type" value="Genomic_DNA"/>
</dbReference>
<dbReference type="EMBL" id="CAJFCW020000004">
    <property type="protein sequence ID" value="CAG9113341.1"/>
    <property type="molecule type" value="Genomic_DNA"/>
</dbReference>
<sequence length="251" mass="29193">MNARTKQLQLTVESRQLQDAASCIFHTLLLHRTTGKFHYSTDVNYKIGCIGLQEIQCEEIDLTYVRVNSPELISDVEKRVSDIQEAVRNTTTAGFVVGSSPKSNTSSPSPSVRLYGIDKWESLMTAPMKLEFYQKRKRQWPMFEDLSPWEVWDLNFDVVKIESHEDFNPMREYVGEKLGEIVLNICQIMNRSQYMPAMPNRESLTDVFDDRFRDCEPYLYRIDSDLLTKPNDTSKSSIVMRLFRDTMKFTG</sequence>
<protein>
    <recommendedName>
        <fullName evidence="2">Autophagy-related protein 101</fullName>
    </recommendedName>
</protein>
<dbReference type="PANTHER" id="PTHR13292">
    <property type="entry name" value="AUTOPHAGY-RELATED PROTEIN 101"/>
    <property type="match status" value="1"/>
</dbReference>
<dbReference type="PANTHER" id="PTHR13292:SF0">
    <property type="entry name" value="AUTOPHAGY-RELATED PROTEIN 101"/>
    <property type="match status" value="1"/>
</dbReference>
<dbReference type="InterPro" id="IPR012445">
    <property type="entry name" value="ATG101"/>
</dbReference>
<accession>A0A811KWK7</accession>
<evidence type="ECO:0000256" key="2">
    <source>
        <dbReference type="ARBA" id="ARBA00018874"/>
    </source>
</evidence>
<dbReference type="GO" id="GO:0019901">
    <property type="term" value="F:protein kinase binding"/>
    <property type="evidence" value="ECO:0007669"/>
    <property type="project" value="TreeGrafter"/>
</dbReference>
<proteinExistence type="inferred from homology"/>
<dbReference type="GO" id="GO:0000407">
    <property type="term" value="C:phagophore assembly site"/>
    <property type="evidence" value="ECO:0007669"/>
    <property type="project" value="TreeGrafter"/>
</dbReference>
<dbReference type="GO" id="GO:0000045">
    <property type="term" value="P:autophagosome assembly"/>
    <property type="evidence" value="ECO:0007669"/>
    <property type="project" value="TreeGrafter"/>
</dbReference>
<name>A0A811KWK7_9BILA</name>
<reference evidence="4" key="1">
    <citation type="submission" date="2020-09" db="EMBL/GenBank/DDBJ databases">
        <authorList>
            <person name="Kikuchi T."/>
        </authorList>
    </citation>
    <scope>NUCLEOTIDE SEQUENCE</scope>
    <source>
        <strain evidence="4">SH1</strain>
    </source>
</reference>
<evidence type="ECO:0000256" key="3">
    <source>
        <dbReference type="ARBA" id="ARBA00023006"/>
    </source>
</evidence>
<dbReference type="AlphaFoldDB" id="A0A811KWK7"/>